<evidence type="ECO:0000259" key="15">
    <source>
        <dbReference type="Pfam" id="PF07715"/>
    </source>
</evidence>
<accession>A0ABU1N628</accession>
<keyword evidence="5 11" id="KW-0812">Transmembrane</keyword>
<gene>
    <name evidence="16" type="ORF">J2800_004573</name>
</gene>
<feature type="domain" description="TonB-dependent receptor plug" evidence="15">
    <location>
        <begin position="60"/>
        <end position="168"/>
    </location>
</feature>
<reference evidence="16 17" key="1">
    <citation type="submission" date="2023-07" db="EMBL/GenBank/DDBJ databases">
        <title>Sorghum-associated microbial communities from plants grown in Nebraska, USA.</title>
        <authorList>
            <person name="Schachtman D."/>
        </authorList>
    </citation>
    <scope>NUCLEOTIDE SEQUENCE [LARGE SCALE GENOMIC DNA]</scope>
    <source>
        <strain evidence="16 17">DS2154</strain>
    </source>
</reference>
<dbReference type="InterPro" id="IPR000531">
    <property type="entry name" value="Beta-barrel_TonB"/>
</dbReference>
<evidence type="ECO:0000259" key="14">
    <source>
        <dbReference type="Pfam" id="PF00593"/>
    </source>
</evidence>
<evidence type="ECO:0000313" key="17">
    <source>
        <dbReference type="Proteomes" id="UP001262754"/>
    </source>
</evidence>
<evidence type="ECO:0000256" key="10">
    <source>
        <dbReference type="ARBA" id="ARBA00023237"/>
    </source>
</evidence>
<keyword evidence="6" id="KW-0408">Iron</keyword>
<dbReference type="Proteomes" id="UP001262754">
    <property type="component" value="Unassembled WGS sequence"/>
</dbReference>
<evidence type="ECO:0000256" key="6">
    <source>
        <dbReference type="ARBA" id="ARBA00023004"/>
    </source>
</evidence>
<evidence type="ECO:0000256" key="11">
    <source>
        <dbReference type="PROSITE-ProRule" id="PRU01360"/>
    </source>
</evidence>
<evidence type="ECO:0000256" key="1">
    <source>
        <dbReference type="ARBA" id="ARBA00004571"/>
    </source>
</evidence>
<comment type="similarity">
    <text evidence="11 12">Belongs to the TonB-dependent receptor family.</text>
</comment>
<evidence type="ECO:0000256" key="4">
    <source>
        <dbReference type="ARBA" id="ARBA00022496"/>
    </source>
</evidence>
<evidence type="ECO:0000256" key="13">
    <source>
        <dbReference type="SAM" id="SignalP"/>
    </source>
</evidence>
<organism evidence="16 17">
    <name type="scientific">Caulobacter rhizosphaerae</name>
    <dbReference type="NCBI Taxonomy" id="2010972"/>
    <lineage>
        <taxon>Bacteria</taxon>
        <taxon>Pseudomonadati</taxon>
        <taxon>Pseudomonadota</taxon>
        <taxon>Alphaproteobacteria</taxon>
        <taxon>Caulobacterales</taxon>
        <taxon>Caulobacteraceae</taxon>
        <taxon>Caulobacter</taxon>
    </lineage>
</organism>
<dbReference type="InterPro" id="IPR036942">
    <property type="entry name" value="Beta-barrel_TonB_sf"/>
</dbReference>
<keyword evidence="4" id="KW-0410">Iron transport</keyword>
<keyword evidence="9 11" id="KW-0472">Membrane</keyword>
<keyword evidence="8 12" id="KW-0798">TonB box</keyword>
<evidence type="ECO:0000313" key="16">
    <source>
        <dbReference type="EMBL" id="MDR6533803.1"/>
    </source>
</evidence>
<dbReference type="Gene3D" id="2.40.170.20">
    <property type="entry name" value="TonB-dependent receptor, beta-barrel domain"/>
    <property type="match status" value="3"/>
</dbReference>
<dbReference type="Pfam" id="PF00593">
    <property type="entry name" value="TonB_dep_Rec_b-barrel"/>
    <property type="match status" value="2"/>
</dbReference>
<dbReference type="PANTHER" id="PTHR32552:SF81">
    <property type="entry name" value="TONB-DEPENDENT OUTER MEMBRANE RECEPTOR"/>
    <property type="match status" value="1"/>
</dbReference>
<protein>
    <submittedName>
        <fullName evidence="16">Outer membrane receptor protein involved in Fe transport</fullName>
    </submittedName>
</protein>
<evidence type="ECO:0000256" key="5">
    <source>
        <dbReference type="ARBA" id="ARBA00022692"/>
    </source>
</evidence>
<keyword evidence="13" id="KW-0732">Signal</keyword>
<dbReference type="PROSITE" id="PS52016">
    <property type="entry name" value="TONB_DEPENDENT_REC_3"/>
    <property type="match status" value="1"/>
</dbReference>
<keyword evidence="17" id="KW-1185">Reference proteome</keyword>
<feature type="domain" description="TonB-dependent receptor-like beta-barrel" evidence="14">
    <location>
        <begin position="319"/>
        <end position="724"/>
    </location>
</feature>
<evidence type="ECO:0000256" key="12">
    <source>
        <dbReference type="RuleBase" id="RU003357"/>
    </source>
</evidence>
<proteinExistence type="inferred from homology"/>
<evidence type="ECO:0000256" key="3">
    <source>
        <dbReference type="ARBA" id="ARBA00022452"/>
    </source>
</evidence>
<feature type="chain" id="PRO_5046314382" evidence="13">
    <location>
        <begin position="30"/>
        <end position="940"/>
    </location>
</feature>
<name>A0ABU1N628_9CAUL</name>
<evidence type="ECO:0000256" key="7">
    <source>
        <dbReference type="ARBA" id="ARBA00023065"/>
    </source>
</evidence>
<evidence type="ECO:0000256" key="2">
    <source>
        <dbReference type="ARBA" id="ARBA00022448"/>
    </source>
</evidence>
<feature type="domain" description="TonB-dependent receptor-like beta-barrel" evidence="14">
    <location>
        <begin position="786"/>
        <end position="902"/>
    </location>
</feature>
<evidence type="ECO:0000256" key="8">
    <source>
        <dbReference type="ARBA" id="ARBA00023077"/>
    </source>
</evidence>
<dbReference type="EMBL" id="JAVDRL010000015">
    <property type="protein sequence ID" value="MDR6533803.1"/>
    <property type="molecule type" value="Genomic_DNA"/>
</dbReference>
<dbReference type="RefSeq" id="WP_310034770.1">
    <property type="nucleotide sequence ID" value="NZ_JAVDRL010000015.1"/>
</dbReference>
<feature type="signal peptide" evidence="13">
    <location>
        <begin position="1"/>
        <end position="29"/>
    </location>
</feature>
<dbReference type="InterPro" id="IPR012910">
    <property type="entry name" value="Plug_dom"/>
</dbReference>
<evidence type="ECO:0000256" key="9">
    <source>
        <dbReference type="ARBA" id="ARBA00023136"/>
    </source>
</evidence>
<keyword evidence="16" id="KW-0675">Receptor</keyword>
<sequence>MSQSLRMRSLLAMGASVTVLAAVAAPAFAQQSDAKPAAQQGGGNVLEELVVTAQKKEEALQDVPIAVSAFSQDALEAQKIDGGPNLQQAIPNVTFAKGNFTNSFNFAIRGIGNKAVGVSTDGGVGVHENNAPLQTGNLFDAEFFDVERVEVLRGPQGTLYGRNATGGVVNIITAKPVDTFEANIRAEAGNYSTQKLRGMINVPILGDKLAVRVAGNWLKRDGFVTNTYNNHKVDDRDLYSTRVSVMFNPIESLRTNFMWEHFNEDDSRSRVGKQLCTKDNGPATVGGVPTGAARAFLTQGCLPASLYGDSAYGTVNTSGTLTGELGNLVGFTSGDANAGDTASRNLREIESLFDPIYRSKSDIYQFNLAYDLTENLTFTAMTSYSKGKVYTKLDYNRNVSTIPFNNTPFTPGGFFTDPQIGRTNLFTTLDISAGNSKQWSQEVRLQSNFDGPLNFNFGGIYFDYKTVTDYYVIGNSLTLSALALNFQNTGNPNCNPVTQPTTCIGIDTNATPDGSGHNYYDNRSPYHLKSNALFGELYWQANEKLKFTLGLRRTHDDKRLDVYDTVLLSPGIGLKQSTTTPQEKSVFNELTGRFGFDYKLSDDNLLYAFYSKGYKGGGSNPPAAAGSASVKPQFDPEFVNAFELGSKNTLAGGSLMLNATGFYYDYQGYQISKIVNRTSVNENVNATVWGMELESVWSPVRNLRLNANLGYLDTKIGKGVSSIDTMNRTLSNAAYSVVKAGPSLPNVAVGSNCVLTTSGVATVIALGQGGTLPFACGGPAVYQAFLQSRGASQAQAQGLAFGTGLYNYGSGYTIEGAATDLSGNQLPNSPHWTASAGAQYTWDFADGWSATLRGDYYHQSKQFTRVYNTAYDQLKSWNNANITLKIEKPDWGLQIDAYVKNLSNKTPITDAYTTDDSSGLFTNLITLEPRLYGVGVTKSF</sequence>
<keyword evidence="7" id="KW-0406">Ion transport</keyword>
<dbReference type="PANTHER" id="PTHR32552">
    <property type="entry name" value="FERRICHROME IRON RECEPTOR-RELATED"/>
    <property type="match status" value="1"/>
</dbReference>
<dbReference type="Pfam" id="PF07715">
    <property type="entry name" value="Plug"/>
    <property type="match status" value="1"/>
</dbReference>
<keyword evidence="10 11" id="KW-0998">Cell outer membrane</keyword>
<keyword evidence="2 11" id="KW-0813">Transport</keyword>
<keyword evidence="3 11" id="KW-1134">Transmembrane beta strand</keyword>
<dbReference type="SUPFAM" id="SSF56935">
    <property type="entry name" value="Porins"/>
    <property type="match status" value="1"/>
</dbReference>
<dbReference type="InterPro" id="IPR039426">
    <property type="entry name" value="TonB-dep_rcpt-like"/>
</dbReference>
<comment type="subcellular location">
    <subcellularLocation>
        <location evidence="1 11">Cell outer membrane</location>
        <topology evidence="1 11">Multi-pass membrane protein</topology>
    </subcellularLocation>
</comment>
<comment type="caution">
    <text evidence="16">The sequence shown here is derived from an EMBL/GenBank/DDBJ whole genome shotgun (WGS) entry which is preliminary data.</text>
</comment>